<accession>A0ABQ7I5M4</accession>
<dbReference type="RefSeq" id="XP_038804472.1">
    <property type="nucleotide sequence ID" value="XM_038959118.1"/>
</dbReference>
<dbReference type="EMBL" id="RCSX01000049">
    <property type="protein sequence ID" value="KAF7913471.1"/>
    <property type="molecule type" value="Genomic_DNA"/>
</dbReference>
<dbReference type="Proteomes" id="UP000783213">
    <property type="component" value="Unassembled WGS sequence"/>
</dbReference>
<evidence type="ECO:0000313" key="2">
    <source>
        <dbReference type="Proteomes" id="UP000783213"/>
    </source>
</evidence>
<evidence type="ECO:0000313" key="1">
    <source>
        <dbReference type="EMBL" id="KAF7913471.1"/>
    </source>
</evidence>
<proteinExistence type="predicted"/>
<dbReference type="GeneID" id="62238267"/>
<gene>
    <name evidence="1" type="ORF">EAE98_011496</name>
</gene>
<reference evidence="1 2" key="1">
    <citation type="journal article" date="2020" name="Genome Biol. Evol.">
        <title>Comparative genomics of Sclerotiniaceae.</title>
        <authorList>
            <person name="Valero Jimenez C.A."/>
            <person name="Steentjes M."/>
            <person name="Scholten O.E."/>
            <person name="Van Kan J.A.L."/>
        </authorList>
    </citation>
    <scope>NUCLEOTIDE SEQUENCE [LARGE SCALE GENOMIC DNA]</scope>
    <source>
        <strain evidence="1 2">B1</strain>
    </source>
</reference>
<protein>
    <submittedName>
        <fullName evidence="1">Uncharacterized protein</fullName>
    </submittedName>
</protein>
<name>A0ABQ7I5M4_9HELO</name>
<keyword evidence="2" id="KW-1185">Reference proteome</keyword>
<comment type="caution">
    <text evidence="1">The sequence shown here is derived from an EMBL/GenBank/DDBJ whole genome shotgun (WGS) entry which is preliminary data.</text>
</comment>
<organism evidence="1 2">
    <name type="scientific">Botrytis deweyae</name>
    <dbReference type="NCBI Taxonomy" id="2478750"/>
    <lineage>
        <taxon>Eukaryota</taxon>
        <taxon>Fungi</taxon>
        <taxon>Dikarya</taxon>
        <taxon>Ascomycota</taxon>
        <taxon>Pezizomycotina</taxon>
        <taxon>Leotiomycetes</taxon>
        <taxon>Helotiales</taxon>
        <taxon>Sclerotiniaceae</taxon>
        <taxon>Botrytis</taxon>
    </lineage>
</organism>
<sequence>MPYQPIPFEIIVRGEMNILPSIESMPMPFDEISESFGMTQTPGMPGVRKSLRRLRHWLLNNEFDIEVRQPLDT</sequence>